<evidence type="ECO:0000313" key="1">
    <source>
        <dbReference type="EMBL" id="MPN02242.1"/>
    </source>
</evidence>
<proteinExistence type="predicted"/>
<gene>
    <name evidence="1" type="ORF">SDC9_149456</name>
</gene>
<accession>A0A645ELT1</accession>
<reference evidence="1" key="1">
    <citation type="submission" date="2019-08" db="EMBL/GenBank/DDBJ databases">
        <authorList>
            <person name="Kucharzyk K."/>
            <person name="Murdoch R.W."/>
            <person name="Higgins S."/>
            <person name="Loffler F."/>
        </authorList>
    </citation>
    <scope>NUCLEOTIDE SEQUENCE</scope>
</reference>
<organism evidence="1">
    <name type="scientific">bioreactor metagenome</name>
    <dbReference type="NCBI Taxonomy" id="1076179"/>
    <lineage>
        <taxon>unclassified sequences</taxon>
        <taxon>metagenomes</taxon>
        <taxon>ecological metagenomes</taxon>
    </lineage>
</organism>
<comment type="caution">
    <text evidence="1">The sequence shown here is derived from an EMBL/GenBank/DDBJ whole genome shotgun (WGS) entry which is preliminary data.</text>
</comment>
<dbReference type="EMBL" id="VSSQ01048194">
    <property type="protein sequence ID" value="MPN02242.1"/>
    <property type="molecule type" value="Genomic_DNA"/>
</dbReference>
<sequence length="121" mass="12549">MTVTGVPAVGLVGQYLHRLFFIHRELEAGGAGGAGVDPGALLHGAVGFGGVVNGDIFDFRRGLVLLVVVLGVVDDRLTDRQAGRSQYIFDFHGAFSLVFGRSRGGVVGGIGGRLLHFSGTA</sequence>
<name>A0A645ELT1_9ZZZZ</name>
<dbReference type="AlphaFoldDB" id="A0A645ELT1"/>
<protein>
    <submittedName>
        <fullName evidence="1">Uncharacterized protein</fullName>
    </submittedName>
</protein>